<sequence length="51" mass="5372">MPKWTHPKDVGCKFAIVSPARSSVMTDLVGKADDDATTLCALGSHSLDIAN</sequence>
<dbReference type="EMBL" id="BPVZ01000041">
    <property type="protein sequence ID" value="GKV14819.1"/>
    <property type="molecule type" value="Genomic_DNA"/>
</dbReference>
<dbReference type="AlphaFoldDB" id="A0AAV5JTX1"/>
<gene>
    <name evidence="1" type="ORF">SLEP1_g25633</name>
</gene>
<dbReference type="Proteomes" id="UP001054252">
    <property type="component" value="Unassembled WGS sequence"/>
</dbReference>
<evidence type="ECO:0000313" key="2">
    <source>
        <dbReference type="Proteomes" id="UP001054252"/>
    </source>
</evidence>
<keyword evidence="2" id="KW-1185">Reference proteome</keyword>
<name>A0AAV5JTX1_9ROSI</name>
<accession>A0AAV5JTX1</accession>
<evidence type="ECO:0000313" key="1">
    <source>
        <dbReference type="EMBL" id="GKV14819.1"/>
    </source>
</evidence>
<organism evidence="1 2">
    <name type="scientific">Rubroshorea leprosula</name>
    <dbReference type="NCBI Taxonomy" id="152421"/>
    <lineage>
        <taxon>Eukaryota</taxon>
        <taxon>Viridiplantae</taxon>
        <taxon>Streptophyta</taxon>
        <taxon>Embryophyta</taxon>
        <taxon>Tracheophyta</taxon>
        <taxon>Spermatophyta</taxon>
        <taxon>Magnoliopsida</taxon>
        <taxon>eudicotyledons</taxon>
        <taxon>Gunneridae</taxon>
        <taxon>Pentapetalae</taxon>
        <taxon>rosids</taxon>
        <taxon>malvids</taxon>
        <taxon>Malvales</taxon>
        <taxon>Dipterocarpaceae</taxon>
        <taxon>Rubroshorea</taxon>
    </lineage>
</organism>
<proteinExistence type="predicted"/>
<comment type="caution">
    <text evidence="1">The sequence shown here is derived from an EMBL/GenBank/DDBJ whole genome shotgun (WGS) entry which is preliminary data.</text>
</comment>
<protein>
    <submittedName>
        <fullName evidence="1">Uncharacterized protein</fullName>
    </submittedName>
</protein>
<reference evidence="1 2" key="1">
    <citation type="journal article" date="2021" name="Commun. Biol.">
        <title>The genome of Shorea leprosula (Dipterocarpaceae) highlights the ecological relevance of drought in aseasonal tropical rainforests.</title>
        <authorList>
            <person name="Ng K.K.S."/>
            <person name="Kobayashi M.J."/>
            <person name="Fawcett J.A."/>
            <person name="Hatakeyama M."/>
            <person name="Paape T."/>
            <person name="Ng C.H."/>
            <person name="Ang C.C."/>
            <person name="Tnah L.H."/>
            <person name="Lee C.T."/>
            <person name="Nishiyama T."/>
            <person name="Sese J."/>
            <person name="O'Brien M.J."/>
            <person name="Copetti D."/>
            <person name="Mohd Noor M.I."/>
            <person name="Ong R.C."/>
            <person name="Putra M."/>
            <person name="Sireger I.Z."/>
            <person name="Indrioko S."/>
            <person name="Kosugi Y."/>
            <person name="Izuno A."/>
            <person name="Isagi Y."/>
            <person name="Lee S.L."/>
            <person name="Shimizu K.K."/>
        </authorList>
    </citation>
    <scope>NUCLEOTIDE SEQUENCE [LARGE SCALE GENOMIC DNA]</scope>
    <source>
        <strain evidence="1">214</strain>
    </source>
</reference>